<dbReference type="InterPro" id="IPR003008">
    <property type="entry name" value="Tubulin_FtsZ_GTPase"/>
</dbReference>
<evidence type="ECO:0000256" key="7">
    <source>
        <dbReference type="ARBA" id="ARBA00023306"/>
    </source>
</evidence>
<comment type="similarity">
    <text evidence="1 9 11">Belongs to the FtsZ family.</text>
</comment>
<dbReference type="GO" id="GO:0032153">
    <property type="term" value="C:cell division site"/>
    <property type="evidence" value="ECO:0007669"/>
    <property type="project" value="UniProtKB-UniRule"/>
</dbReference>
<dbReference type="Pfam" id="PF12327">
    <property type="entry name" value="FtsZ_C"/>
    <property type="match status" value="1"/>
</dbReference>
<keyword evidence="6 9" id="KW-0717">Septation</keyword>
<comment type="caution">
    <text evidence="15">The sequence shown here is derived from an EMBL/GenBank/DDBJ whole genome shotgun (WGS) entry which is preliminary data.</text>
</comment>
<dbReference type="GO" id="GO:0051258">
    <property type="term" value="P:protein polymerization"/>
    <property type="evidence" value="ECO:0007669"/>
    <property type="project" value="UniProtKB-UniRule"/>
</dbReference>
<dbReference type="FunFam" id="3.40.50.1440:FF:000023">
    <property type="entry name" value="Cell division protein FtsZ"/>
    <property type="match status" value="1"/>
</dbReference>
<keyword evidence="3 9" id="KW-0132">Cell division</keyword>
<dbReference type="InterPro" id="IPR036525">
    <property type="entry name" value="Tubulin/FtsZ_GTPase_sf"/>
</dbReference>
<proteinExistence type="inferred from homology"/>
<evidence type="ECO:0000256" key="11">
    <source>
        <dbReference type="RuleBase" id="RU000631"/>
    </source>
</evidence>
<dbReference type="InterPro" id="IPR008280">
    <property type="entry name" value="Tub_FtsZ_C"/>
</dbReference>
<reference evidence="15" key="1">
    <citation type="journal article" date="2014" name="Int. J. Syst. Evol. Microbiol.">
        <title>Complete genome sequence of Corynebacterium casei LMG S-19264T (=DSM 44701T), isolated from a smear-ripened cheese.</title>
        <authorList>
            <consortium name="US DOE Joint Genome Institute (JGI-PGF)"/>
            <person name="Walter F."/>
            <person name="Albersmeier A."/>
            <person name="Kalinowski J."/>
            <person name="Ruckert C."/>
        </authorList>
    </citation>
    <scope>NUCLEOTIDE SEQUENCE</scope>
    <source>
        <strain evidence="15">JCM 4059</strain>
    </source>
</reference>
<dbReference type="InterPro" id="IPR037103">
    <property type="entry name" value="Tubulin/FtsZ-like_C"/>
</dbReference>
<comment type="subcellular location">
    <subcellularLocation>
        <location evidence="9">Cytoplasm</location>
    </subcellularLocation>
    <text evidence="9">Assembles at midcell at the inner surface of the cytoplasmic membrane.</text>
</comment>
<keyword evidence="7 9" id="KW-0131">Cell cycle</keyword>
<dbReference type="HAMAP" id="MF_00909">
    <property type="entry name" value="FtsZ"/>
    <property type="match status" value="1"/>
</dbReference>
<evidence type="ECO:0000259" key="13">
    <source>
        <dbReference type="SMART" id="SM00864"/>
    </source>
</evidence>
<dbReference type="SUPFAM" id="SSF52490">
    <property type="entry name" value="Tubulin nucleotide-binding domain-like"/>
    <property type="match status" value="1"/>
</dbReference>
<dbReference type="EMBL" id="BNBD01000002">
    <property type="protein sequence ID" value="GHF31718.1"/>
    <property type="molecule type" value="Genomic_DNA"/>
</dbReference>
<dbReference type="RefSeq" id="WP_190128262.1">
    <property type="nucleotide sequence ID" value="NZ_BNBD01000002.1"/>
</dbReference>
<evidence type="ECO:0000256" key="12">
    <source>
        <dbReference type="SAM" id="MobiDB-lite"/>
    </source>
</evidence>
<accession>A0A919EBJ0</accession>
<evidence type="ECO:0000256" key="9">
    <source>
        <dbReference type="HAMAP-Rule" id="MF_00909"/>
    </source>
</evidence>
<dbReference type="GO" id="GO:0005525">
    <property type="term" value="F:GTP binding"/>
    <property type="evidence" value="ECO:0007669"/>
    <property type="project" value="UniProtKB-UniRule"/>
</dbReference>
<evidence type="ECO:0000256" key="10">
    <source>
        <dbReference type="NCBIfam" id="TIGR00065"/>
    </source>
</evidence>
<dbReference type="NCBIfam" id="TIGR00065">
    <property type="entry name" value="ftsZ"/>
    <property type="match status" value="1"/>
</dbReference>
<feature type="domain" description="Tubulin/FtsZ GTPase" evidence="13">
    <location>
        <begin position="10"/>
        <end position="202"/>
    </location>
</feature>
<feature type="binding site" evidence="9">
    <location>
        <begin position="105"/>
        <end position="107"/>
    </location>
    <ligand>
        <name>GTP</name>
        <dbReference type="ChEBI" id="CHEBI:37565"/>
    </ligand>
</feature>
<comment type="function">
    <text evidence="8 9 11">Essential cell division protein that forms a contractile ring structure (Z ring) at the future cell division site. The regulation of the ring assembly controls the timing and the location of cell division. One of the functions of the FtsZ ring is to recruit other cell division proteins to the septum to produce a new cell wall between the dividing cells. Binds GTP and shows GTPase activity.</text>
</comment>
<dbReference type="PANTHER" id="PTHR30314">
    <property type="entry name" value="CELL DIVISION PROTEIN FTSZ-RELATED"/>
    <property type="match status" value="1"/>
</dbReference>
<name>A0A919EBJ0_9ACTN</name>
<dbReference type="GO" id="GO:0005737">
    <property type="term" value="C:cytoplasm"/>
    <property type="evidence" value="ECO:0007669"/>
    <property type="project" value="UniProtKB-SubCell"/>
</dbReference>
<feature type="binding site" evidence="9">
    <location>
        <position position="140"/>
    </location>
    <ligand>
        <name>GTP</name>
        <dbReference type="ChEBI" id="CHEBI:37565"/>
    </ligand>
</feature>
<dbReference type="InterPro" id="IPR000158">
    <property type="entry name" value="Cell_div_FtsZ"/>
</dbReference>
<evidence type="ECO:0000313" key="16">
    <source>
        <dbReference type="Proteomes" id="UP000638313"/>
    </source>
</evidence>
<evidence type="ECO:0000256" key="5">
    <source>
        <dbReference type="ARBA" id="ARBA00023134"/>
    </source>
</evidence>
<dbReference type="PROSITE" id="PS01135">
    <property type="entry name" value="FTSZ_2"/>
    <property type="match status" value="1"/>
</dbReference>
<dbReference type="PANTHER" id="PTHR30314:SF3">
    <property type="entry name" value="MITOCHONDRIAL DIVISION PROTEIN FSZA"/>
    <property type="match status" value="1"/>
</dbReference>
<dbReference type="PRINTS" id="PR00423">
    <property type="entry name" value="CELLDVISFTSZ"/>
</dbReference>
<dbReference type="CDD" id="cd02201">
    <property type="entry name" value="FtsZ_type1"/>
    <property type="match status" value="1"/>
</dbReference>
<organism evidence="15 16">
    <name type="scientific">Streptomyces mashuensis</name>
    <dbReference type="NCBI Taxonomy" id="33904"/>
    <lineage>
        <taxon>Bacteria</taxon>
        <taxon>Bacillati</taxon>
        <taxon>Actinomycetota</taxon>
        <taxon>Actinomycetes</taxon>
        <taxon>Kitasatosporales</taxon>
        <taxon>Streptomycetaceae</taxon>
        <taxon>Streptomyces</taxon>
    </lineage>
</organism>
<gene>
    <name evidence="9 15" type="primary">ftsZ</name>
    <name evidence="15" type="ORF">GCM10010218_10760</name>
</gene>
<dbReference type="AlphaFoldDB" id="A0A919EBJ0"/>
<evidence type="ECO:0000313" key="15">
    <source>
        <dbReference type="EMBL" id="GHF31718.1"/>
    </source>
</evidence>
<dbReference type="InterPro" id="IPR018316">
    <property type="entry name" value="Tubulin/FtsZ_2-layer-sand-dom"/>
</dbReference>
<dbReference type="Gene3D" id="3.30.1330.20">
    <property type="entry name" value="Tubulin/FtsZ, C-terminal domain"/>
    <property type="match status" value="1"/>
</dbReference>
<keyword evidence="5 9" id="KW-0342">GTP-binding</keyword>
<dbReference type="FunFam" id="3.30.1330.20:FF:000005">
    <property type="entry name" value="Cell division protein FtsZ"/>
    <property type="match status" value="1"/>
</dbReference>
<evidence type="ECO:0000256" key="1">
    <source>
        <dbReference type="ARBA" id="ARBA00009690"/>
    </source>
</evidence>
<dbReference type="InterPro" id="IPR020805">
    <property type="entry name" value="Cell_div_FtsZ_CS"/>
</dbReference>
<feature type="compositionally biased region" description="Pro residues" evidence="12">
    <location>
        <begin position="375"/>
        <end position="390"/>
    </location>
</feature>
<reference evidence="15" key="2">
    <citation type="submission" date="2020-09" db="EMBL/GenBank/DDBJ databases">
        <authorList>
            <person name="Sun Q."/>
            <person name="Ohkuma M."/>
        </authorList>
    </citation>
    <scope>NUCLEOTIDE SEQUENCE</scope>
    <source>
        <strain evidence="15">JCM 4059</strain>
    </source>
</reference>
<evidence type="ECO:0000259" key="14">
    <source>
        <dbReference type="SMART" id="SM00865"/>
    </source>
</evidence>
<feature type="region of interest" description="Disordered" evidence="12">
    <location>
        <begin position="311"/>
        <end position="415"/>
    </location>
</feature>
<evidence type="ECO:0000256" key="8">
    <source>
        <dbReference type="ARBA" id="ARBA00055345"/>
    </source>
</evidence>
<dbReference type="GO" id="GO:0003924">
    <property type="term" value="F:GTPase activity"/>
    <property type="evidence" value="ECO:0007669"/>
    <property type="project" value="UniProtKB-UniRule"/>
</dbReference>
<protein>
    <recommendedName>
        <fullName evidence="9 10">Cell division protein FtsZ</fullName>
    </recommendedName>
</protein>
<evidence type="ECO:0000256" key="4">
    <source>
        <dbReference type="ARBA" id="ARBA00022741"/>
    </source>
</evidence>
<feature type="compositionally biased region" description="Acidic residues" evidence="12">
    <location>
        <begin position="404"/>
        <end position="415"/>
    </location>
</feature>
<feature type="compositionally biased region" description="Pro residues" evidence="12">
    <location>
        <begin position="349"/>
        <end position="358"/>
    </location>
</feature>
<evidence type="ECO:0000256" key="6">
    <source>
        <dbReference type="ARBA" id="ARBA00023210"/>
    </source>
</evidence>
<keyword evidence="2 9" id="KW-0963">Cytoplasm</keyword>
<comment type="subunit">
    <text evidence="9">Homodimer. Polymerizes to form a dynamic ring structure in a strictly GTP-dependent manner. Interacts directly with several other division proteins.</text>
</comment>
<feature type="binding site" evidence="9">
    <location>
        <position position="184"/>
    </location>
    <ligand>
        <name>GTP</name>
        <dbReference type="ChEBI" id="CHEBI:37565"/>
    </ligand>
</feature>
<evidence type="ECO:0000256" key="2">
    <source>
        <dbReference type="ARBA" id="ARBA00022490"/>
    </source>
</evidence>
<dbReference type="InterPro" id="IPR045061">
    <property type="entry name" value="FtsZ/CetZ"/>
</dbReference>
<sequence length="415" mass="42291">MAAPQNYLAVIKVVGIGGGGVNAINRMIEVGLKGVEFIAINTDAQALLMSDADVKLDVGRELTRGLGAGANPDVGRKAAEDHREEIEEVLKGADMVFVTAGEGGGTGTGGAPVVANIARSLGALTIGVVTRPFTFEGRRRANQAEDGIASLRDEVDTLIVIPNDRLLSISDRQVSVLDAFKSADQVLLSGVQGITDLITTPGLINLDFADVKSVMSEAGSALMGIGSARGDDRAVAAAEMAISSPLLEASIDGARGVLLSISGGSDLGLFEINEAAQLVSEAAHPEANIIFGAVIDDALGDEVRVTVIAAGFDGGQPPAKGSRDKVLGSSYGSGRDESTASAPSAGRPAPAPADPPRPAFGGLGSVTPRTEEPAPADPAPVAEVPPPPSGQPQVPAPTRYQDSTAEELDVPDFLK</sequence>
<feature type="domain" description="Tubulin/FtsZ 2-layer sandwich" evidence="14">
    <location>
        <begin position="204"/>
        <end position="321"/>
    </location>
</feature>
<dbReference type="SMART" id="SM00865">
    <property type="entry name" value="Tubulin_C"/>
    <property type="match status" value="1"/>
</dbReference>
<dbReference type="Gene3D" id="3.40.50.1440">
    <property type="entry name" value="Tubulin/FtsZ, GTPase domain"/>
    <property type="match status" value="1"/>
</dbReference>
<feature type="binding site" evidence="9">
    <location>
        <begin position="18"/>
        <end position="22"/>
    </location>
    <ligand>
        <name>GTP</name>
        <dbReference type="ChEBI" id="CHEBI:37565"/>
    </ligand>
</feature>
<dbReference type="Proteomes" id="UP000638313">
    <property type="component" value="Unassembled WGS sequence"/>
</dbReference>
<dbReference type="Pfam" id="PF00091">
    <property type="entry name" value="Tubulin"/>
    <property type="match status" value="1"/>
</dbReference>
<dbReference type="PROSITE" id="PS01134">
    <property type="entry name" value="FTSZ_1"/>
    <property type="match status" value="1"/>
</dbReference>
<dbReference type="GO" id="GO:0030428">
    <property type="term" value="C:cell septum"/>
    <property type="evidence" value="ECO:0007669"/>
    <property type="project" value="UniProtKB-ARBA"/>
</dbReference>
<feature type="binding site" evidence="9">
    <location>
        <position position="136"/>
    </location>
    <ligand>
        <name>GTP</name>
        <dbReference type="ChEBI" id="CHEBI:37565"/>
    </ligand>
</feature>
<dbReference type="SUPFAM" id="SSF55307">
    <property type="entry name" value="Tubulin C-terminal domain-like"/>
    <property type="match status" value="1"/>
</dbReference>
<evidence type="ECO:0000256" key="3">
    <source>
        <dbReference type="ARBA" id="ARBA00022618"/>
    </source>
</evidence>
<dbReference type="InterPro" id="IPR024757">
    <property type="entry name" value="FtsZ_C"/>
</dbReference>
<dbReference type="GO" id="GO:0043093">
    <property type="term" value="P:FtsZ-dependent cytokinesis"/>
    <property type="evidence" value="ECO:0007669"/>
    <property type="project" value="UniProtKB-UniRule"/>
</dbReference>
<dbReference type="SMART" id="SM00864">
    <property type="entry name" value="Tubulin"/>
    <property type="match status" value="1"/>
</dbReference>
<keyword evidence="16" id="KW-1185">Reference proteome</keyword>
<keyword evidence="4 9" id="KW-0547">Nucleotide-binding</keyword>
<dbReference type="GO" id="GO:0000917">
    <property type="term" value="P:division septum assembly"/>
    <property type="evidence" value="ECO:0007669"/>
    <property type="project" value="UniProtKB-KW"/>
</dbReference>